<reference evidence="3" key="1">
    <citation type="submission" date="2017-09" db="EMBL/GenBank/DDBJ databases">
        <title>Depth-based differentiation of microbial function through sediment-hosted aquifers and enrichment of novel symbionts in the deep terrestrial subsurface.</title>
        <authorList>
            <person name="Probst A.J."/>
            <person name="Ladd B."/>
            <person name="Jarett J.K."/>
            <person name="Geller-Mcgrath D.E."/>
            <person name="Sieber C.M.K."/>
            <person name="Emerson J.B."/>
            <person name="Anantharaman K."/>
            <person name="Thomas B.C."/>
            <person name="Malmstrom R."/>
            <person name="Stieglmeier M."/>
            <person name="Klingl A."/>
            <person name="Woyke T."/>
            <person name="Ryan C.M."/>
            <person name="Banfield J.F."/>
        </authorList>
    </citation>
    <scope>NUCLEOTIDE SEQUENCE [LARGE SCALE GENOMIC DNA]</scope>
</reference>
<dbReference type="AlphaFoldDB" id="A0A2M8G5U1"/>
<dbReference type="InterPro" id="IPR050256">
    <property type="entry name" value="Glycosyltransferase_2"/>
</dbReference>
<feature type="domain" description="Glycosyltransferase 2-like" evidence="1">
    <location>
        <begin position="9"/>
        <end position="168"/>
    </location>
</feature>
<evidence type="ECO:0000313" key="3">
    <source>
        <dbReference type="Proteomes" id="UP000229438"/>
    </source>
</evidence>
<evidence type="ECO:0000313" key="2">
    <source>
        <dbReference type="EMBL" id="PJC68262.1"/>
    </source>
</evidence>
<keyword evidence="2" id="KW-0808">Transferase</keyword>
<sequence length="231" mass="25474">MFPFNKIWVVIPAFNEERTIGQVIDGLKAVGFTKILVVNDGSSDSTESKVKELGEVVLIGHLINRGLGGALVTGFQATLRLGAEWVVTCDADGQHLAADVLRIARILVEEKLDLVVGSRFVEKDRQKKIPLKRKLYNHLGNIVTQILSGAKVTDSQSGLRGFSSQTLEKLDLGSDGMEISSEIIRESFRSQLRYQEVPIKAIYSPYSLSKGQNFAKGIKTLYSLLLGEILR</sequence>
<dbReference type="PANTHER" id="PTHR48090:SF7">
    <property type="entry name" value="RFBJ PROTEIN"/>
    <property type="match status" value="1"/>
</dbReference>
<protein>
    <submittedName>
        <fullName evidence="2">Glycosyltransferase family 2 protein</fullName>
    </submittedName>
</protein>
<dbReference type="PANTHER" id="PTHR48090">
    <property type="entry name" value="UNDECAPRENYL-PHOSPHATE 4-DEOXY-4-FORMAMIDO-L-ARABINOSE TRANSFERASE-RELATED"/>
    <property type="match status" value="1"/>
</dbReference>
<comment type="caution">
    <text evidence="2">The sequence shown here is derived from an EMBL/GenBank/DDBJ whole genome shotgun (WGS) entry which is preliminary data.</text>
</comment>
<dbReference type="CDD" id="cd04179">
    <property type="entry name" value="DPM_DPG-synthase_like"/>
    <property type="match status" value="1"/>
</dbReference>
<dbReference type="Gene3D" id="3.90.550.10">
    <property type="entry name" value="Spore Coat Polysaccharide Biosynthesis Protein SpsA, Chain A"/>
    <property type="match status" value="1"/>
</dbReference>
<dbReference type="InterPro" id="IPR001173">
    <property type="entry name" value="Glyco_trans_2-like"/>
</dbReference>
<proteinExistence type="predicted"/>
<dbReference type="Proteomes" id="UP000229438">
    <property type="component" value="Unassembled WGS sequence"/>
</dbReference>
<gene>
    <name evidence="2" type="ORF">CO015_04645</name>
</gene>
<dbReference type="InterPro" id="IPR029044">
    <property type="entry name" value="Nucleotide-diphossugar_trans"/>
</dbReference>
<dbReference type="SUPFAM" id="SSF53448">
    <property type="entry name" value="Nucleotide-diphospho-sugar transferases"/>
    <property type="match status" value="1"/>
</dbReference>
<organism evidence="2 3">
    <name type="scientific">candidate division WWE3 bacterium CG_4_8_14_3_um_filter_42_11</name>
    <dbReference type="NCBI Taxonomy" id="1975076"/>
    <lineage>
        <taxon>Bacteria</taxon>
        <taxon>Katanobacteria</taxon>
    </lineage>
</organism>
<name>A0A2M8G5U1_UNCKA</name>
<dbReference type="EMBL" id="PFQS01000109">
    <property type="protein sequence ID" value="PJC68262.1"/>
    <property type="molecule type" value="Genomic_DNA"/>
</dbReference>
<dbReference type="GO" id="GO:0016740">
    <property type="term" value="F:transferase activity"/>
    <property type="evidence" value="ECO:0007669"/>
    <property type="project" value="UniProtKB-KW"/>
</dbReference>
<dbReference type="Pfam" id="PF00535">
    <property type="entry name" value="Glycos_transf_2"/>
    <property type="match status" value="1"/>
</dbReference>
<evidence type="ECO:0000259" key="1">
    <source>
        <dbReference type="Pfam" id="PF00535"/>
    </source>
</evidence>
<accession>A0A2M8G5U1</accession>